<feature type="domain" description="GTPase-associated protein 1 middle" evidence="2">
    <location>
        <begin position="132"/>
        <end position="210"/>
    </location>
</feature>
<dbReference type="EMBL" id="JBHSQO010000048">
    <property type="protein sequence ID" value="MFC6093712.1"/>
    <property type="molecule type" value="Genomic_DNA"/>
</dbReference>
<feature type="domain" description="GTPase-associated protein 1 N-terminal" evidence="1">
    <location>
        <begin position="66"/>
        <end position="117"/>
    </location>
</feature>
<organism evidence="3 4">
    <name type="scientific">Saccharothrix lopnurensis</name>
    <dbReference type="NCBI Taxonomy" id="1670621"/>
    <lineage>
        <taxon>Bacteria</taxon>
        <taxon>Bacillati</taxon>
        <taxon>Actinomycetota</taxon>
        <taxon>Actinomycetes</taxon>
        <taxon>Pseudonocardiales</taxon>
        <taxon>Pseudonocardiaceae</taxon>
        <taxon>Saccharothrix</taxon>
    </lineage>
</organism>
<proteinExistence type="predicted"/>
<dbReference type="Proteomes" id="UP001596220">
    <property type="component" value="Unassembled WGS sequence"/>
</dbReference>
<keyword evidence="4" id="KW-1185">Reference proteome</keyword>
<gene>
    <name evidence="3" type="ORF">ACFP3R_30950</name>
</gene>
<dbReference type="InterPro" id="IPR045401">
    <property type="entry name" value="GAP1-M"/>
</dbReference>
<evidence type="ECO:0000259" key="1">
    <source>
        <dbReference type="Pfam" id="PF20013"/>
    </source>
</evidence>
<dbReference type="RefSeq" id="WP_380641179.1">
    <property type="nucleotide sequence ID" value="NZ_JBHSQO010000048.1"/>
</dbReference>
<protein>
    <submittedName>
        <fullName evidence="3">Uncharacterized protein</fullName>
    </submittedName>
</protein>
<dbReference type="InterPro" id="IPR045402">
    <property type="entry name" value="GAP1-N2"/>
</dbReference>
<accession>A0ABW1PFX3</accession>
<reference evidence="4" key="1">
    <citation type="journal article" date="2019" name="Int. J. Syst. Evol. Microbiol.">
        <title>The Global Catalogue of Microorganisms (GCM) 10K type strain sequencing project: providing services to taxonomists for standard genome sequencing and annotation.</title>
        <authorList>
            <consortium name="The Broad Institute Genomics Platform"/>
            <consortium name="The Broad Institute Genome Sequencing Center for Infectious Disease"/>
            <person name="Wu L."/>
            <person name="Ma J."/>
        </authorList>
    </citation>
    <scope>NUCLEOTIDE SEQUENCE [LARGE SCALE GENOMIC DNA]</scope>
    <source>
        <strain evidence="4">CGMCC 4.7246</strain>
    </source>
</reference>
<evidence type="ECO:0000313" key="3">
    <source>
        <dbReference type="EMBL" id="MFC6093712.1"/>
    </source>
</evidence>
<evidence type="ECO:0000259" key="2">
    <source>
        <dbReference type="Pfam" id="PF20014"/>
    </source>
</evidence>
<name>A0ABW1PFX3_9PSEU</name>
<dbReference type="Pfam" id="PF20014">
    <property type="entry name" value="GAP1-M"/>
    <property type="match status" value="1"/>
</dbReference>
<comment type="caution">
    <text evidence="3">The sequence shown here is derived from an EMBL/GenBank/DDBJ whole genome shotgun (WGS) entry which is preliminary data.</text>
</comment>
<evidence type="ECO:0000313" key="4">
    <source>
        <dbReference type="Proteomes" id="UP001596220"/>
    </source>
</evidence>
<sequence>MAVRQLHFTAREDGGPPWIGAMTPGTPRQLVELAVRAGASGPAPGNAIGLGFLSAGRVAALVQSRCADPAGRAHFFHALLFDDVERELEGLLPIDLWGGPAWARDPAAGPELPEIASLVPGDDAGPATTPRFAAGHAAGLERVLGAVQQALAAGRGRLVLVVPDDRAAALWISATCRSLPHPLGSAVTFTTRAARPAESTALITCTTPGAPLPTHDDVTAIDLTSTPPPDPSGTRYASALAQLWERDSVPTALRLAGEARPALAAADLEVFAVLLEVAFDLPVRAPADRDLLLTAARMAVERLTGRLSAAGWQRLSDQVRDSGPVDAAGWSEVLRAARDRREAVPAELFGAYFITALSGDDRLWAPELSAADLDDVAERVVVPALASSAPHPALTRLAGHGALVDALIRVLERRLANPRETARLATTTPPEVARLLAGRGTDRIRLLADLVLARHGALDPVRVMLDGTRTQQVDWRLFGPVLWPGDPSAGDAVRLVRQVRPGVLVDSGLAARIVARVLDRAAEPDPSDGRLVDELLRSPVAGLLEQRDHTALDAARRIVHLRGAVPGRGSERVLLSALAAANSLPDGVGHGLVAAAASFVLRADPALHRDLLSRALDEHAPVFLPAYRRAVRVELADAPPHRIAAVVVAWRQLERQAYRHILVEETLPAALRKRRGRFLDRVGGALQPTGDGLGAERPNGGWGKWWQGWRAEHERRGLLSVFRRRDGV</sequence>
<dbReference type="Pfam" id="PF20013">
    <property type="entry name" value="GAP1-N2"/>
    <property type="match status" value="1"/>
</dbReference>